<gene>
    <name evidence="2" type="ORF">RSSSTS7063_00014</name>
</gene>
<dbReference type="AlphaFoldDB" id="A0A564W3J3"/>
<proteinExistence type="predicted"/>
<name>A0A564W3J3_9FIRM</name>
<keyword evidence="3" id="KW-1185">Reference proteome</keyword>
<sequence>MEEVRNEVQNEEPETGKENESKSERFIRLAEGRVTKARMAISRLSYLSNTGNYEYTPQQVEQMFSVLEQELAEVKSGFMKTAKEEKKFSFQ</sequence>
<evidence type="ECO:0000313" key="2">
    <source>
        <dbReference type="EMBL" id="VUX39444.1"/>
    </source>
</evidence>
<accession>A0A564W3J3</accession>
<dbReference type="Proteomes" id="UP000408482">
    <property type="component" value="Unassembled WGS sequence"/>
</dbReference>
<reference evidence="2 3" key="1">
    <citation type="submission" date="2019-07" db="EMBL/GenBank/DDBJ databases">
        <authorList>
            <person name="Hibberd C M."/>
            <person name="Gehrig L. J."/>
            <person name="Chang H.-W."/>
            <person name="Venkatesh S."/>
        </authorList>
    </citation>
    <scope>NUCLEOTIDE SEQUENCE [LARGE SCALE GENOMIC DNA]</scope>
    <source>
        <strain evidence="2">Blautia_luti_SSTS_Bg7063</strain>
    </source>
</reference>
<organism evidence="2 3">
    <name type="scientific">Blautia luti</name>
    <dbReference type="NCBI Taxonomy" id="89014"/>
    <lineage>
        <taxon>Bacteria</taxon>
        <taxon>Bacillati</taxon>
        <taxon>Bacillota</taxon>
        <taxon>Clostridia</taxon>
        <taxon>Lachnospirales</taxon>
        <taxon>Lachnospiraceae</taxon>
        <taxon>Blautia</taxon>
    </lineage>
</organism>
<evidence type="ECO:0000313" key="3">
    <source>
        <dbReference type="Proteomes" id="UP000408482"/>
    </source>
</evidence>
<protein>
    <submittedName>
        <fullName evidence="2">Uncharacterized protein</fullName>
    </submittedName>
</protein>
<evidence type="ECO:0000256" key="1">
    <source>
        <dbReference type="SAM" id="MobiDB-lite"/>
    </source>
</evidence>
<dbReference type="RefSeq" id="WP_144094048.1">
    <property type="nucleotide sequence ID" value="NZ_CABHMX010000009.1"/>
</dbReference>
<feature type="region of interest" description="Disordered" evidence="1">
    <location>
        <begin position="1"/>
        <end position="24"/>
    </location>
</feature>
<dbReference type="EMBL" id="CABHNW010000102">
    <property type="protein sequence ID" value="VUX39444.1"/>
    <property type="molecule type" value="Genomic_DNA"/>
</dbReference>